<dbReference type="PROSITE" id="PS51450">
    <property type="entry name" value="LRR"/>
    <property type="match status" value="7"/>
</dbReference>
<feature type="coiled-coil region" evidence="12">
    <location>
        <begin position="372"/>
        <end position="405"/>
    </location>
</feature>
<dbReference type="EMBL" id="CYRY02041720">
    <property type="protein sequence ID" value="VCX31569.1"/>
    <property type="molecule type" value="Genomic_DNA"/>
</dbReference>
<keyword evidence="3" id="KW-0433">Leucine-rich repeat</keyword>
<evidence type="ECO:0000256" key="4">
    <source>
        <dbReference type="ARBA" id="ARBA00022701"/>
    </source>
</evidence>
<name>A0A9X9M3S5_GULGU</name>
<dbReference type="GO" id="GO:0005874">
    <property type="term" value="C:microtubule"/>
    <property type="evidence" value="ECO:0007669"/>
    <property type="project" value="UniProtKB-KW"/>
</dbReference>
<evidence type="ECO:0000313" key="14">
    <source>
        <dbReference type="EMBL" id="VCX31569.1"/>
    </source>
</evidence>
<dbReference type="GO" id="GO:0034451">
    <property type="term" value="C:centriolar satellite"/>
    <property type="evidence" value="ECO:0007669"/>
    <property type="project" value="UniProtKB-SubCell"/>
</dbReference>
<dbReference type="InterPro" id="IPR003591">
    <property type="entry name" value="Leu-rich_rpt_typical-subtyp"/>
</dbReference>
<keyword evidence="15" id="KW-1185">Reference proteome</keyword>
<dbReference type="InterPro" id="IPR001611">
    <property type="entry name" value="Leu-rich_rpt"/>
</dbReference>
<keyword evidence="7" id="KW-0206">Cytoskeleton</keyword>
<comment type="subunit">
    <text evidence="9">Part of the neuronal tubulin polyglutamylase complex which contains TPGS1, TPGS2, TTLL1, LRRC49 and NICN1. Interacts with PCM1; TTLL1, TPGS1, TPGS2 and LRRC49.</text>
</comment>
<evidence type="ECO:0000256" key="10">
    <source>
        <dbReference type="ARBA" id="ARBA00071458"/>
    </source>
</evidence>
<feature type="region of interest" description="Disordered" evidence="13">
    <location>
        <begin position="419"/>
        <end position="455"/>
    </location>
</feature>
<accession>A0A9X9M3S5</accession>
<dbReference type="Gene3D" id="3.80.10.10">
    <property type="entry name" value="Ribonuclease Inhibitor"/>
    <property type="match status" value="2"/>
</dbReference>
<evidence type="ECO:0000256" key="13">
    <source>
        <dbReference type="SAM" id="MobiDB-lite"/>
    </source>
</evidence>
<comment type="function">
    <text evidence="8">Subunit of the tubulin polyglutamylase complex (TPGC). The complex mediates cilia and flagella polyglutamylation which is essential for their biogenesis and motility.</text>
</comment>
<dbReference type="Proteomes" id="UP000269945">
    <property type="component" value="Unassembled WGS sequence"/>
</dbReference>
<evidence type="ECO:0000256" key="9">
    <source>
        <dbReference type="ARBA" id="ARBA00064312"/>
    </source>
</evidence>
<reference evidence="14 15" key="1">
    <citation type="submission" date="2018-10" db="EMBL/GenBank/DDBJ databases">
        <authorList>
            <person name="Ekblom R."/>
            <person name="Jareborg N."/>
        </authorList>
    </citation>
    <scope>NUCLEOTIDE SEQUENCE [LARGE SCALE GENOMIC DNA]</scope>
    <source>
        <tissue evidence="14">Muscle</tissue>
    </source>
</reference>
<evidence type="ECO:0000256" key="8">
    <source>
        <dbReference type="ARBA" id="ARBA00056950"/>
    </source>
</evidence>
<evidence type="ECO:0000256" key="11">
    <source>
        <dbReference type="ARBA" id="ARBA00083074"/>
    </source>
</evidence>
<evidence type="ECO:0000256" key="3">
    <source>
        <dbReference type="ARBA" id="ARBA00022614"/>
    </source>
</evidence>
<dbReference type="FunFam" id="3.80.10.10:FF:000323">
    <property type="entry name" value="Leucine-rich repeat-containing protein 49 isoform 1"/>
    <property type="match status" value="1"/>
</dbReference>
<comment type="caution">
    <text evidence="14">The sequence shown here is derived from an EMBL/GenBank/DDBJ whole genome shotgun (WGS) entry which is preliminary data.</text>
</comment>
<dbReference type="SUPFAM" id="SSF52058">
    <property type="entry name" value="L domain-like"/>
    <property type="match status" value="1"/>
</dbReference>
<dbReference type="InterPro" id="IPR025875">
    <property type="entry name" value="Leu-rich_rpt_4"/>
</dbReference>
<evidence type="ECO:0000256" key="5">
    <source>
        <dbReference type="ARBA" id="ARBA00022737"/>
    </source>
</evidence>
<dbReference type="SMART" id="SM00369">
    <property type="entry name" value="LRR_TYP"/>
    <property type="match status" value="5"/>
</dbReference>
<protein>
    <recommendedName>
        <fullName evidence="10">Leucine-rich repeat-containing protein 49</fullName>
    </recommendedName>
    <alternativeName>
        <fullName evidence="11">Tubulin polyglutamylase complex subunit 4</fullName>
    </alternativeName>
</protein>
<comment type="subcellular location">
    <subcellularLocation>
        <location evidence="1">Cytoplasm</location>
        <location evidence="1">Cytoskeleton</location>
        <location evidence="1">Microtubule organizing center</location>
        <location evidence="1">Centrosome</location>
        <location evidence="1">Centriolar satellite</location>
    </subcellularLocation>
</comment>
<evidence type="ECO:0000256" key="2">
    <source>
        <dbReference type="ARBA" id="ARBA00022490"/>
    </source>
</evidence>
<dbReference type="FunFam" id="3.80.10.10:FF:000272">
    <property type="entry name" value="Leucine rich repeat containing 49"/>
    <property type="match status" value="1"/>
</dbReference>
<dbReference type="Pfam" id="PF14580">
    <property type="entry name" value="LRR_9"/>
    <property type="match status" value="1"/>
</dbReference>
<evidence type="ECO:0000256" key="12">
    <source>
        <dbReference type="SAM" id="Coils"/>
    </source>
</evidence>
<feature type="compositionally biased region" description="Polar residues" evidence="13">
    <location>
        <begin position="435"/>
        <end position="449"/>
    </location>
</feature>
<feature type="region of interest" description="Disordered" evidence="13">
    <location>
        <begin position="59"/>
        <end position="78"/>
    </location>
</feature>
<dbReference type="PANTHER" id="PTHR45973">
    <property type="entry name" value="PROTEIN PHOSPHATASE 1 REGULATORY SUBUNIT SDS22-RELATED"/>
    <property type="match status" value="1"/>
</dbReference>
<keyword evidence="4" id="KW-0493">Microtubule</keyword>
<dbReference type="PANTHER" id="PTHR45973:SF8">
    <property type="entry name" value="LEUCINE-RICH REPEAT-CONTAINING PROTEIN 49"/>
    <property type="match status" value="1"/>
</dbReference>
<keyword evidence="6 12" id="KW-0175">Coiled coil</keyword>
<evidence type="ECO:0000256" key="6">
    <source>
        <dbReference type="ARBA" id="ARBA00023054"/>
    </source>
</evidence>
<organism evidence="14 15">
    <name type="scientific">Gulo gulo</name>
    <name type="common">Wolverine</name>
    <name type="synonym">Gluton</name>
    <dbReference type="NCBI Taxonomy" id="48420"/>
    <lineage>
        <taxon>Eukaryota</taxon>
        <taxon>Metazoa</taxon>
        <taxon>Chordata</taxon>
        <taxon>Craniata</taxon>
        <taxon>Vertebrata</taxon>
        <taxon>Euteleostomi</taxon>
        <taxon>Mammalia</taxon>
        <taxon>Eutheria</taxon>
        <taxon>Laurasiatheria</taxon>
        <taxon>Carnivora</taxon>
        <taxon>Caniformia</taxon>
        <taxon>Musteloidea</taxon>
        <taxon>Mustelidae</taxon>
        <taxon>Guloninae</taxon>
        <taxon>Gulo</taxon>
    </lineage>
</organism>
<evidence type="ECO:0000256" key="7">
    <source>
        <dbReference type="ARBA" id="ARBA00023212"/>
    </source>
</evidence>
<proteinExistence type="predicted"/>
<gene>
    <name evidence="14" type="ORF">BN2614_LOCUS1</name>
</gene>
<sequence length="752" mass="85775">MIPGKYRSVSGRAANNVNCGLHLVIQTSSLPEKSKVEFKLNKETPSFSGRLLQHDLERNYSSRQGDGRVISPSPRNKSSCISSTTNVTELCGLEMKTTMSSLSAFGDSSIQTPSKSRIRQGCHSAGPNVSGDHIHLASSSMPSFPILQRSSEEKILYSDRLTLERQKLTVCPIIDGEEHLRLLNFQHNFITRIQNISNLQRLIFLDLYDNQIEEISGLSTLRSLRVLLLGKNRIKRISNLENLKNLDVLDLHGNQITKIENVSHLCDLRVLNLARNLLSHVDNLNGLDSLTELNLRHNQITFVRDVDNLPCLQRLFLSFNNISTFESVCCLADSSSLSDITFDGNPIAQESWYKHTILQNMMQLRQLDMKRVTEEERRIASVVAKKEEEKKRESHKQSLLKEKKRLTINNVARKWDLQQNRIPNIAPNQDRKVSDSPQDPSQLHGSTVSAFPEETGSLDSGLSNALQGLSVTDTHLVEVDGDTLSLYGSGALESLDRNWSVQTAGMVTTVSFTFIEFDEIVQVLPKLKIKFPNSLHLKFKETNLVMLQQFNALAQLRRVDQLTIDPQGNPVVNFTLWKYYVLFRLSHFSMQKINGTEVTQNDMIMAERLFGILAHVASSELPQYRLISILGDVRKKQFRHLLETKGKKPGLVNEENSDSKRLVGENTNRATLNYTTRDFYNERLEEIKEKKKFCKMYMEDLVKEATEINMKNEALQKLWPQMFIELVRDAVIEIRNKNSYMKLCLQQITDQK</sequence>
<dbReference type="InterPro" id="IPR050576">
    <property type="entry name" value="Cilia_flagella_integrity"/>
</dbReference>
<keyword evidence="5" id="KW-0677">Repeat</keyword>
<dbReference type="Pfam" id="PF12799">
    <property type="entry name" value="LRR_4"/>
    <property type="match status" value="1"/>
</dbReference>
<evidence type="ECO:0000256" key="1">
    <source>
        <dbReference type="ARBA" id="ARBA00004607"/>
    </source>
</evidence>
<dbReference type="InterPro" id="IPR032675">
    <property type="entry name" value="LRR_dom_sf"/>
</dbReference>
<evidence type="ECO:0000313" key="15">
    <source>
        <dbReference type="Proteomes" id="UP000269945"/>
    </source>
</evidence>
<dbReference type="AlphaFoldDB" id="A0A9X9M3S5"/>
<keyword evidence="2" id="KW-0963">Cytoplasm</keyword>
<dbReference type="SMART" id="SM00365">
    <property type="entry name" value="LRR_SD22"/>
    <property type="match status" value="7"/>
</dbReference>